<evidence type="ECO:0000256" key="15">
    <source>
        <dbReference type="ARBA" id="ARBA00023136"/>
    </source>
</evidence>
<dbReference type="PANTHER" id="PTHR43394:SF1">
    <property type="entry name" value="ATP-BINDING CASSETTE SUB-FAMILY B MEMBER 10, MITOCHONDRIAL"/>
    <property type="match status" value="1"/>
</dbReference>
<dbReference type="RefSeq" id="XP_006566708.1">
    <property type="nucleotide sequence ID" value="XM_006566645.3"/>
</dbReference>
<dbReference type="EnsemblMetazoa" id="XM_006566645">
    <property type="protein sequence ID" value="XP_006566708"/>
    <property type="gene ID" value="LOC552744"/>
</dbReference>
<dbReference type="FunFam" id="1.20.1560.10:FF:000048">
    <property type="entry name" value="ATP-binding cassette sub-family B member 10, mitochondrial"/>
    <property type="match status" value="1"/>
</dbReference>
<feature type="domain" description="ABC transporter" evidence="22">
    <location>
        <begin position="413"/>
        <end position="649"/>
    </location>
</feature>
<evidence type="ECO:0000256" key="7">
    <source>
        <dbReference type="ARBA" id="ARBA00022792"/>
    </source>
</evidence>
<evidence type="ECO:0000256" key="10">
    <source>
        <dbReference type="ARBA" id="ARBA00022946"/>
    </source>
</evidence>
<dbReference type="GO" id="GO:0005743">
    <property type="term" value="C:mitochondrial inner membrane"/>
    <property type="evidence" value="ECO:0007669"/>
    <property type="project" value="UniProtKB-SubCell"/>
</dbReference>
<dbReference type="SUPFAM" id="SSF52540">
    <property type="entry name" value="P-loop containing nucleoside triphosphate hydrolases"/>
    <property type="match status" value="1"/>
</dbReference>
<evidence type="ECO:0000256" key="14">
    <source>
        <dbReference type="ARBA" id="ARBA00023128"/>
    </source>
</evidence>
<evidence type="ECO:0000313" key="26">
    <source>
        <dbReference type="RefSeq" id="XP_006566708.1"/>
    </source>
</evidence>
<dbReference type="GO" id="GO:0005524">
    <property type="term" value="F:ATP binding"/>
    <property type="evidence" value="ECO:0007669"/>
    <property type="project" value="UniProtKB-KW"/>
</dbReference>
<feature type="transmembrane region" description="Helical" evidence="21">
    <location>
        <begin position="350"/>
        <end position="370"/>
    </location>
</feature>
<evidence type="ECO:0000256" key="2">
    <source>
        <dbReference type="ARBA" id="ARBA00005580"/>
    </source>
</evidence>
<keyword evidence="3" id="KW-0813">Transport</keyword>
<evidence type="ECO:0000256" key="8">
    <source>
        <dbReference type="ARBA" id="ARBA00022840"/>
    </source>
</evidence>
<dbReference type="GeneID" id="552744"/>
<keyword evidence="14" id="KW-0496">Mitochondrion</keyword>
<dbReference type="SMR" id="A0A7M7GU63"/>
<reference evidence="24" key="1">
    <citation type="submission" date="2021-01" db="UniProtKB">
        <authorList>
            <consortium name="EnsemblMetazoa"/>
        </authorList>
    </citation>
    <scope>IDENTIFICATION</scope>
    <source>
        <strain evidence="24">DH4</strain>
    </source>
</reference>
<dbReference type="PIRSF" id="PIRSF002773">
    <property type="entry name" value="ABC_prm/ATPase_B"/>
    <property type="match status" value="1"/>
</dbReference>
<accession>A0A8B6Z6U8</accession>
<dbReference type="KEGG" id="ame:552744"/>
<name>A0A7M7GU63_APIME</name>
<feature type="transmembrane region" description="Helical" evidence="21">
    <location>
        <begin position="93"/>
        <end position="115"/>
    </location>
</feature>
<evidence type="ECO:0000256" key="17">
    <source>
        <dbReference type="ARBA" id="ARBA00055589"/>
    </source>
</evidence>
<proteinExistence type="inferred from homology"/>
<dbReference type="FunFam" id="3.40.50.300:FF:000403">
    <property type="entry name" value="ATP-binding cassette sub-family B member 8, mitochondrial"/>
    <property type="match status" value="1"/>
</dbReference>
<sequence>MTLIWKFFTRNIISQKIKFCKSPIIHKQLFYIYLTSSARINRKTCIFNTLRYYGTNTLETKTLNSTVRFIAKKKETSELKNLIVLAVPEKWRLFSAITFLLISSTITMAVPFCLGKLIDIINTSDKKDMKKNLNQLCIILFGIFALGGLCNFCRVYLMSTTGHRITQSLRKQLYAAILRQEIAIFDKCNTGEFVGRLSGDTQLVSNALTSNISDGLRFAFMSISGISMMFYTSPKLAIVSLAIVPPVAGLAIVCGRFLKKISRDIQNNLASLNIISEERISNIRTVKAFSKEINETNYYNSQLDDMLKVCYKESLCRGMFFGLTGFSGNMIILSVLYYGGAMISDSSLTIGSLSAFLGYAVYVAISLNGLSSFYSELNKALGANIRLVELIEKESAIPIYGGEILKNQLSGDIEFRNVSFAYPTRENIWVLKNFSLKIPSCTLVAIVGASGSGKSTIASLLLRFYDPNLGSILLDNYDLKFLNPAWVKSQISIVSQEPILFSGTIRENILYGAIDSIKYDVEEIAKRAHILEFTENMPNGLDTVVGERGITLSGGQRQRVAIARALIKNPRILILDEATSALDAESEHYVQKALEKAVQGRTVLTIAHRLSTIKNADKVIVLKQGQMIETGSYKELMNLKDSYFNKLIQHQTFT</sequence>
<keyword evidence="5" id="KW-0479">Metal-binding</keyword>
<dbReference type="GO" id="GO:0015421">
    <property type="term" value="F:ABC-type oligopeptide transporter activity"/>
    <property type="evidence" value="ECO:0007669"/>
    <property type="project" value="TreeGrafter"/>
</dbReference>
<keyword evidence="25" id="KW-1185">Reference proteome</keyword>
<evidence type="ECO:0000256" key="4">
    <source>
        <dbReference type="ARBA" id="ARBA00022692"/>
    </source>
</evidence>
<comment type="subcellular location">
    <subcellularLocation>
        <location evidence="1">Mitochondrion inner membrane</location>
        <topology evidence="1">Multi-pass membrane protein</topology>
    </subcellularLocation>
</comment>
<evidence type="ECO:0000313" key="24">
    <source>
        <dbReference type="EnsemblMetazoa" id="XP_006566708"/>
    </source>
</evidence>
<dbReference type="GO" id="GO:0046872">
    <property type="term" value="F:metal ion binding"/>
    <property type="evidence" value="ECO:0007669"/>
    <property type="project" value="UniProtKB-KW"/>
</dbReference>
<dbReference type="OrthoDB" id="6500128at2759"/>
<evidence type="ECO:0000256" key="1">
    <source>
        <dbReference type="ARBA" id="ARBA00004448"/>
    </source>
</evidence>
<dbReference type="Gene3D" id="3.40.50.300">
    <property type="entry name" value="P-loop containing nucleotide triphosphate hydrolases"/>
    <property type="match status" value="1"/>
</dbReference>
<dbReference type="SMART" id="SM00382">
    <property type="entry name" value="AAA"/>
    <property type="match status" value="1"/>
</dbReference>
<dbReference type="CDD" id="cd03249">
    <property type="entry name" value="ABC_MTABC3_MDL1_MDL2"/>
    <property type="match status" value="1"/>
</dbReference>
<evidence type="ECO:0000256" key="6">
    <source>
        <dbReference type="ARBA" id="ARBA00022741"/>
    </source>
</evidence>
<keyword evidence="12 21" id="KW-1133">Transmembrane helix</keyword>
<comment type="catalytic activity">
    <reaction evidence="16">
        <text>biliverdin IXalpha(in) + ATP + H2O = biliverdin IXalpha(out) + ADP + phosphate + H(+)</text>
        <dbReference type="Rhea" id="RHEA:82359"/>
        <dbReference type="ChEBI" id="CHEBI:15377"/>
        <dbReference type="ChEBI" id="CHEBI:15378"/>
        <dbReference type="ChEBI" id="CHEBI:30616"/>
        <dbReference type="ChEBI" id="CHEBI:43474"/>
        <dbReference type="ChEBI" id="CHEBI:57991"/>
        <dbReference type="ChEBI" id="CHEBI:456216"/>
    </reaction>
    <physiologicalReaction direction="left-to-right" evidence="16">
        <dbReference type="Rhea" id="RHEA:82360"/>
    </physiologicalReaction>
</comment>
<keyword evidence="4 21" id="KW-0812">Transmembrane</keyword>
<dbReference type="PROSITE" id="PS50929">
    <property type="entry name" value="ABC_TM1F"/>
    <property type="match status" value="1"/>
</dbReference>
<dbReference type="InterPro" id="IPR027417">
    <property type="entry name" value="P-loop_NTPase"/>
</dbReference>
<keyword evidence="11" id="KW-1278">Translocase</keyword>
<dbReference type="InterPro" id="IPR036640">
    <property type="entry name" value="ABC1_TM_sf"/>
</dbReference>
<keyword evidence="15 21" id="KW-0472">Membrane</keyword>
<dbReference type="PROSITE" id="PS00211">
    <property type="entry name" value="ABC_TRANSPORTER_1"/>
    <property type="match status" value="1"/>
</dbReference>
<evidence type="ECO:0000256" key="21">
    <source>
        <dbReference type="SAM" id="Phobius"/>
    </source>
</evidence>
<gene>
    <name evidence="24" type="primary">552744</name>
    <name evidence="26" type="synonym">LOC552744</name>
</gene>
<evidence type="ECO:0000313" key="25">
    <source>
        <dbReference type="Proteomes" id="UP000005203"/>
    </source>
</evidence>
<accession>A0A7M7GU63</accession>
<organism evidence="24">
    <name type="scientific">Apis mellifera</name>
    <name type="common">Honeybee</name>
    <dbReference type="NCBI Taxonomy" id="7460"/>
    <lineage>
        <taxon>Eukaryota</taxon>
        <taxon>Metazoa</taxon>
        <taxon>Ecdysozoa</taxon>
        <taxon>Arthropoda</taxon>
        <taxon>Hexapoda</taxon>
        <taxon>Insecta</taxon>
        <taxon>Pterygota</taxon>
        <taxon>Neoptera</taxon>
        <taxon>Endopterygota</taxon>
        <taxon>Hymenoptera</taxon>
        <taxon>Apocrita</taxon>
        <taxon>Aculeata</taxon>
        <taxon>Apoidea</taxon>
        <taxon>Anthophila</taxon>
        <taxon>Apidae</taxon>
        <taxon>Apis</taxon>
    </lineage>
</organism>
<dbReference type="Gene3D" id="1.20.1560.10">
    <property type="entry name" value="ABC transporter type 1, transmembrane domain"/>
    <property type="match status" value="1"/>
</dbReference>
<dbReference type="CDD" id="cd18573">
    <property type="entry name" value="ABC_6TM_ABCB10_like"/>
    <property type="match status" value="1"/>
</dbReference>
<dbReference type="Pfam" id="PF00664">
    <property type="entry name" value="ABC_membrane"/>
    <property type="match status" value="1"/>
</dbReference>
<dbReference type="SUPFAM" id="SSF90123">
    <property type="entry name" value="ABC transporter transmembrane region"/>
    <property type="match status" value="1"/>
</dbReference>
<dbReference type="GO" id="GO:0042802">
    <property type="term" value="F:identical protein binding"/>
    <property type="evidence" value="ECO:0007669"/>
    <property type="project" value="UniProtKB-ARBA"/>
</dbReference>
<evidence type="ECO:0000259" key="23">
    <source>
        <dbReference type="PROSITE" id="PS50929"/>
    </source>
</evidence>
<evidence type="ECO:0000256" key="20">
    <source>
        <dbReference type="ARBA" id="ARBA00083334"/>
    </source>
</evidence>
<dbReference type="AlphaFoldDB" id="A0A7M7GU63"/>
<keyword evidence="13" id="KW-0007">Acetylation</keyword>
<feature type="transmembrane region" description="Helical" evidence="21">
    <location>
        <begin position="236"/>
        <end position="258"/>
    </location>
</feature>
<evidence type="ECO:0000256" key="16">
    <source>
        <dbReference type="ARBA" id="ARBA00052250"/>
    </source>
</evidence>
<evidence type="ECO:0000256" key="11">
    <source>
        <dbReference type="ARBA" id="ARBA00022967"/>
    </source>
</evidence>
<feature type="domain" description="ABC transmembrane type-1" evidence="23">
    <location>
        <begin position="96"/>
        <end position="379"/>
    </location>
</feature>
<evidence type="ECO:0000256" key="3">
    <source>
        <dbReference type="ARBA" id="ARBA00022448"/>
    </source>
</evidence>
<evidence type="ECO:0000256" key="19">
    <source>
        <dbReference type="ARBA" id="ARBA00075187"/>
    </source>
</evidence>
<keyword evidence="8 26" id="KW-0067">ATP-binding</keyword>
<evidence type="ECO:0000259" key="22">
    <source>
        <dbReference type="PROSITE" id="PS50893"/>
    </source>
</evidence>
<keyword evidence="6" id="KW-0547">Nucleotide-binding</keyword>
<dbReference type="PROSITE" id="PS50893">
    <property type="entry name" value="ABC_TRANSPORTER_2"/>
    <property type="match status" value="1"/>
</dbReference>
<keyword evidence="7" id="KW-0999">Mitochondrion inner membrane</keyword>
<protein>
    <recommendedName>
        <fullName evidence="18">ATP-binding cassette sub-family B member 10, mitochondrial</fullName>
    </recommendedName>
    <alternativeName>
        <fullName evidence="19">ABC-mitochondrial erythroid protein</fullName>
    </alternativeName>
    <alternativeName>
        <fullName evidence="20">ATP-binding cassette transporter 10</fullName>
    </alternativeName>
</protein>
<dbReference type="GO" id="GO:0090374">
    <property type="term" value="P:oligopeptide export from mitochondrion"/>
    <property type="evidence" value="ECO:0007669"/>
    <property type="project" value="TreeGrafter"/>
</dbReference>
<keyword evidence="9" id="KW-0460">Magnesium</keyword>
<dbReference type="Pfam" id="PF00005">
    <property type="entry name" value="ABC_tran"/>
    <property type="match status" value="1"/>
</dbReference>
<evidence type="ECO:0000256" key="13">
    <source>
        <dbReference type="ARBA" id="ARBA00022990"/>
    </source>
</evidence>
<dbReference type="InterPro" id="IPR003439">
    <property type="entry name" value="ABC_transporter-like_ATP-bd"/>
</dbReference>
<reference evidence="26" key="2">
    <citation type="submission" date="2025-04" db="UniProtKB">
        <authorList>
            <consortium name="RefSeq"/>
        </authorList>
    </citation>
    <scope>IDENTIFICATION</scope>
    <source>
        <strain evidence="26">DH4</strain>
        <tissue evidence="26">Whole body</tissue>
    </source>
</reference>
<comment type="similarity">
    <text evidence="2">Belongs to the ABC transporter superfamily. ABCB family. Mitochondrial peptide exporter (TC 3.A.1.212) subfamily.</text>
</comment>
<dbReference type="InterPro" id="IPR017871">
    <property type="entry name" value="ABC_transporter-like_CS"/>
</dbReference>
<evidence type="ECO:0000256" key="18">
    <source>
        <dbReference type="ARBA" id="ARBA00072683"/>
    </source>
</evidence>
<dbReference type="OMA" id="MYTGHTL"/>
<keyword evidence="10" id="KW-0809">Transit peptide</keyword>
<evidence type="ECO:0000256" key="5">
    <source>
        <dbReference type="ARBA" id="ARBA00022723"/>
    </source>
</evidence>
<dbReference type="InterPro" id="IPR003593">
    <property type="entry name" value="AAA+_ATPase"/>
</dbReference>
<comment type="function">
    <text evidence="17">ATP-dependent transporter located in the mitochondrial inner membrane that catalyzes the export of biliverdin from the mitochondrial matrix, and plays a crucial role in hemoglobin synthesis and antioxidative stress. Participates in the early step of the heme biosynthetic process during insertion of iron into protoporphyrin IX (PPIX). Involved in the stabilization of the iron transporter mitoferrin-1/SLC25A37. In addition may be involved in mitochondrial unfolded protein response (UPRmt) signaling pathway, although ABCB10 probably does not participate in peptide export from mitochondria.</text>
</comment>
<dbReference type="InterPro" id="IPR039421">
    <property type="entry name" value="Type_1_exporter"/>
</dbReference>
<feature type="transmembrane region" description="Helical" evidence="21">
    <location>
        <begin position="136"/>
        <end position="157"/>
    </location>
</feature>
<dbReference type="Proteomes" id="UP000005203">
    <property type="component" value="Linkage group LG11"/>
</dbReference>
<dbReference type="PANTHER" id="PTHR43394">
    <property type="entry name" value="ATP-DEPENDENT PERMEASE MDL1, MITOCHONDRIAL"/>
    <property type="match status" value="1"/>
</dbReference>
<dbReference type="GO" id="GO:0016887">
    <property type="term" value="F:ATP hydrolysis activity"/>
    <property type="evidence" value="ECO:0007669"/>
    <property type="project" value="InterPro"/>
</dbReference>
<evidence type="ECO:0000256" key="9">
    <source>
        <dbReference type="ARBA" id="ARBA00022842"/>
    </source>
</evidence>
<evidence type="ECO:0000256" key="12">
    <source>
        <dbReference type="ARBA" id="ARBA00022989"/>
    </source>
</evidence>
<feature type="transmembrane region" description="Helical" evidence="21">
    <location>
        <begin position="318"/>
        <end position="338"/>
    </location>
</feature>
<dbReference type="InterPro" id="IPR011527">
    <property type="entry name" value="ABC1_TM_dom"/>
</dbReference>